<dbReference type="CDD" id="cd00130">
    <property type="entry name" value="PAS"/>
    <property type="match status" value="2"/>
</dbReference>
<dbReference type="SMART" id="SM00052">
    <property type="entry name" value="EAL"/>
    <property type="match status" value="1"/>
</dbReference>
<dbReference type="Gene3D" id="3.20.20.450">
    <property type="entry name" value="EAL domain"/>
    <property type="match status" value="1"/>
</dbReference>
<protein>
    <submittedName>
        <fullName evidence="5">Diguanylate cyclase</fullName>
    </submittedName>
</protein>
<proteinExistence type="predicted"/>
<dbReference type="PROSITE" id="PS50883">
    <property type="entry name" value="EAL"/>
    <property type="match status" value="1"/>
</dbReference>
<evidence type="ECO:0000313" key="6">
    <source>
        <dbReference type="Proteomes" id="UP000033874"/>
    </source>
</evidence>
<dbReference type="InterPro" id="IPR000014">
    <property type="entry name" value="PAS"/>
</dbReference>
<dbReference type="STRING" id="56193.YP76_24540"/>
<dbReference type="AlphaFoldDB" id="A0A0M3AHZ9"/>
<dbReference type="InterPro" id="IPR052155">
    <property type="entry name" value="Biofilm_reg_signaling"/>
</dbReference>
<dbReference type="InterPro" id="IPR029787">
    <property type="entry name" value="Nucleotide_cyclase"/>
</dbReference>
<dbReference type="PANTHER" id="PTHR44757:SF2">
    <property type="entry name" value="BIOFILM ARCHITECTURE MAINTENANCE PROTEIN MBAA"/>
    <property type="match status" value="1"/>
</dbReference>
<dbReference type="Pfam" id="PF08447">
    <property type="entry name" value="PAS_3"/>
    <property type="match status" value="2"/>
</dbReference>
<dbReference type="PATRIC" id="fig|56193.3.peg.5174"/>
<dbReference type="Pfam" id="PF00990">
    <property type="entry name" value="GGDEF"/>
    <property type="match status" value="1"/>
</dbReference>
<evidence type="ECO:0000313" key="5">
    <source>
        <dbReference type="EMBL" id="KKW89623.1"/>
    </source>
</evidence>
<keyword evidence="6" id="KW-1185">Reference proteome</keyword>
<feature type="domain" description="GGDEF" evidence="4">
    <location>
        <begin position="446"/>
        <end position="579"/>
    </location>
</feature>
<dbReference type="SMART" id="SM00086">
    <property type="entry name" value="PAC"/>
    <property type="match status" value="3"/>
</dbReference>
<evidence type="ECO:0000259" key="1">
    <source>
        <dbReference type="PROSITE" id="PS50112"/>
    </source>
</evidence>
<dbReference type="CDD" id="cd01948">
    <property type="entry name" value="EAL"/>
    <property type="match status" value="1"/>
</dbReference>
<dbReference type="InterPro" id="IPR000700">
    <property type="entry name" value="PAS-assoc_C"/>
</dbReference>
<evidence type="ECO:0000259" key="2">
    <source>
        <dbReference type="PROSITE" id="PS50113"/>
    </source>
</evidence>
<feature type="domain" description="PAC" evidence="2">
    <location>
        <begin position="361"/>
        <end position="414"/>
    </location>
</feature>
<feature type="domain" description="PAC" evidence="2">
    <location>
        <begin position="232"/>
        <end position="284"/>
    </location>
</feature>
<dbReference type="SMART" id="SM00091">
    <property type="entry name" value="PAS"/>
    <property type="match status" value="2"/>
</dbReference>
<feature type="domain" description="PAS" evidence="1">
    <location>
        <begin position="285"/>
        <end position="356"/>
    </location>
</feature>
<dbReference type="Gene3D" id="2.10.70.100">
    <property type="match status" value="1"/>
</dbReference>
<dbReference type="InterPro" id="IPR013655">
    <property type="entry name" value="PAS_fold_3"/>
</dbReference>
<dbReference type="Gene3D" id="3.30.70.270">
    <property type="match status" value="1"/>
</dbReference>
<dbReference type="Pfam" id="PF00563">
    <property type="entry name" value="EAL"/>
    <property type="match status" value="1"/>
</dbReference>
<comment type="caution">
    <text evidence="5">The sequence shown here is derived from an EMBL/GenBank/DDBJ whole genome shotgun (WGS) entry which is preliminary data.</text>
</comment>
<dbReference type="NCBIfam" id="TIGR00229">
    <property type="entry name" value="sensory_box"/>
    <property type="match status" value="2"/>
</dbReference>
<dbReference type="SUPFAM" id="SSF55073">
    <property type="entry name" value="Nucleotide cyclase"/>
    <property type="match status" value="1"/>
</dbReference>
<gene>
    <name evidence="5" type="ORF">YP76_24540</name>
</gene>
<dbReference type="InterPro" id="IPR035965">
    <property type="entry name" value="PAS-like_dom_sf"/>
</dbReference>
<dbReference type="InterPro" id="IPR001610">
    <property type="entry name" value="PAC"/>
</dbReference>
<dbReference type="CDD" id="cd01949">
    <property type="entry name" value="GGDEF"/>
    <property type="match status" value="1"/>
</dbReference>
<dbReference type="Gene3D" id="3.30.450.20">
    <property type="entry name" value="PAS domain"/>
    <property type="match status" value="3"/>
</dbReference>
<dbReference type="RefSeq" id="WP_046766019.1">
    <property type="nucleotide sequence ID" value="NZ_LBIC01000019.1"/>
</dbReference>
<evidence type="ECO:0000259" key="4">
    <source>
        <dbReference type="PROSITE" id="PS50887"/>
    </source>
</evidence>
<sequence length="840" mass="93409">MDRFADRRFGEFDAEPVHDRLDWDIFHYRNELLFSPLFHAVSPPLIRWIADDRGRVLSREICSDLFARHFSADMMGHGWRALLEPPDWRALADAARGSERPHPVQVRMRCPSGEGRWGIVRMALVTEPGEAPLWYGTIEDIDDRHDHDRRALADALAESRQHYRWSVQLSPQVPWTAAPDGAIEEVGPRWRDLTGSSPGSARGTGWIASLHPEDAGRTLDLWAERLRTGDPIDVDYRLRLSDGSYRWMRARASARRDEEGRIVRWYGTLEDVHAQKLVQRELAESEERFRLAIQSARLGIWDFDGVAGTRTWSREFRAMLGLSDTEPATSELALRLVHPEDRHQLAQMLEAVAADQLPPHFEATLRVYRADTGALRWIKSIGWSSFSESGRPLRVIVTFQDVTEERNSEERIRWAATHDPMTSMPNRALWQATLEEMTEHARQSGERFGLLLVDIDDLKRTNDMLGHDAGDALLCGFARRFAACAPADATVGRLGGDEFGMIAPSLADSDALAAWSAELLGGVRGPYVHNGRSLDCSISIGGAVFGEHGDQATELLKAADLALYASKAAGRGRLTLFHSQLRADAQQRSSMINMARQAIADDLVVPYYQPKVDLRTGRILGYEALLRWEHPRTGVHAPDSIAAAFDNADIAVQLTEKMMAAVVRDVRRWLRAGHDPGRVAINASAADFMQHDFAGYVLAHLARCGIPPRHFEVEVTETVFLGRGTDQVEQALHRLSAAGVRIALDDFGTGYASLSHLKQYPVDVLKIDKSFISNIEQDAGDAVIVDAIGKLGGSLGMEVVAEGVEQLGQIDMLLARGCLVGQGYLFGRPQAWATICSQAA</sequence>
<dbReference type="Proteomes" id="UP000033874">
    <property type="component" value="Unassembled WGS sequence"/>
</dbReference>
<dbReference type="InterPro" id="IPR000160">
    <property type="entry name" value="GGDEF_dom"/>
</dbReference>
<feature type="domain" description="EAL" evidence="3">
    <location>
        <begin position="588"/>
        <end position="840"/>
    </location>
</feature>
<evidence type="ECO:0000259" key="3">
    <source>
        <dbReference type="PROSITE" id="PS50883"/>
    </source>
</evidence>
<dbReference type="SMART" id="SM00267">
    <property type="entry name" value="GGDEF"/>
    <property type="match status" value="1"/>
</dbReference>
<dbReference type="FunFam" id="3.30.450.20:FF:000099">
    <property type="entry name" value="Sensory box sensor histidine kinase"/>
    <property type="match status" value="1"/>
</dbReference>
<dbReference type="EMBL" id="LBIC01000019">
    <property type="protein sequence ID" value="KKW89623.1"/>
    <property type="molecule type" value="Genomic_DNA"/>
</dbReference>
<dbReference type="PROSITE" id="PS50887">
    <property type="entry name" value="GGDEF"/>
    <property type="match status" value="1"/>
</dbReference>
<dbReference type="PROSITE" id="PS50113">
    <property type="entry name" value="PAC"/>
    <property type="match status" value="2"/>
</dbReference>
<dbReference type="NCBIfam" id="TIGR00254">
    <property type="entry name" value="GGDEF"/>
    <property type="match status" value="1"/>
</dbReference>
<organism evidence="5 6">
    <name type="scientific">Sphingobium chungbukense</name>
    <dbReference type="NCBI Taxonomy" id="56193"/>
    <lineage>
        <taxon>Bacteria</taxon>
        <taxon>Pseudomonadati</taxon>
        <taxon>Pseudomonadota</taxon>
        <taxon>Alphaproteobacteria</taxon>
        <taxon>Sphingomonadales</taxon>
        <taxon>Sphingomonadaceae</taxon>
        <taxon>Sphingobium</taxon>
    </lineage>
</organism>
<dbReference type="InterPro" id="IPR035919">
    <property type="entry name" value="EAL_sf"/>
</dbReference>
<reference evidence="5 6" key="1">
    <citation type="submission" date="2015-04" db="EMBL/GenBank/DDBJ databases">
        <title>Genome sequence of aromatic hydrocarbons-degrading Sphingobium chungbukense DJ77.</title>
        <authorList>
            <person name="Kim Y.-C."/>
            <person name="Chae J.-C."/>
        </authorList>
    </citation>
    <scope>NUCLEOTIDE SEQUENCE [LARGE SCALE GENOMIC DNA]</scope>
    <source>
        <strain evidence="5 6">DJ77</strain>
    </source>
</reference>
<dbReference type="PROSITE" id="PS50112">
    <property type="entry name" value="PAS"/>
    <property type="match status" value="1"/>
</dbReference>
<dbReference type="PANTHER" id="PTHR44757">
    <property type="entry name" value="DIGUANYLATE CYCLASE DGCP"/>
    <property type="match status" value="1"/>
</dbReference>
<accession>A0A0M3AHZ9</accession>
<dbReference type="SUPFAM" id="SSF55785">
    <property type="entry name" value="PYP-like sensor domain (PAS domain)"/>
    <property type="match status" value="3"/>
</dbReference>
<dbReference type="SUPFAM" id="SSF141868">
    <property type="entry name" value="EAL domain-like"/>
    <property type="match status" value="1"/>
</dbReference>
<name>A0A0M3AHZ9_9SPHN</name>
<dbReference type="InterPro" id="IPR001633">
    <property type="entry name" value="EAL_dom"/>
</dbReference>
<dbReference type="InterPro" id="IPR043128">
    <property type="entry name" value="Rev_trsase/Diguanyl_cyclase"/>
</dbReference>